<reference evidence="2" key="1">
    <citation type="journal article" date="2019" name="PLoS Negl. Trop. Dis.">
        <title>Revisiting the worldwide diversity of Leptospira species in the environment.</title>
        <authorList>
            <person name="Vincent A.T."/>
            <person name="Schiettekatte O."/>
            <person name="Bourhy P."/>
            <person name="Veyrier F.J."/>
            <person name="Picardeau M."/>
        </authorList>
    </citation>
    <scope>NUCLEOTIDE SEQUENCE [LARGE SCALE GENOMIC DNA]</scope>
    <source>
        <strain evidence="2">201601113</strain>
    </source>
</reference>
<dbReference type="AlphaFoldDB" id="A0A4Z1B2X4"/>
<organism evidence="2 3">
    <name type="scientific">Leptospira dzoumogneensis</name>
    <dbReference type="NCBI Taxonomy" id="2484904"/>
    <lineage>
        <taxon>Bacteria</taxon>
        <taxon>Pseudomonadati</taxon>
        <taxon>Spirochaetota</taxon>
        <taxon>Spirochaetia</taxon>
        <taxon>Leptospirales</taxon>
        <taxon>Leptospiraceae</taxon>
        <taxon>Leptospira</taxon>
    </lineage>
</organism>
<comment type="caution">
    <text evidence="2">The sequence shown here is derived from an EMBL/GenBank/DDBJ whole genome shotgun (WGS) entry which is preliminary data.</text>
</comment>
<proteinExistence type="predicted"/>
<dbReference type="Proteomes" id="UP000297241">
    <property type="component" value="Unassembled WGS sequence"/>
</dbReference>
<sequence length="288" mass="33014">MSKKFAFVCFGIFFPSYLFASEILFKNGDAYIAEEVSEEPGYILLSWKEKRYKVPRSELQRVDPRKKGPDSSYRYSEFKLTDGTQLKGILIEKKENKLILKTELGFVELDRYKILSHNFEDIPSESPIIPEKYLLETSKQIEWRIGFFGSGYYSWGPWGRTFPITYGGGVFLERDTNSKFWFYGVSSEASIGKGKNGSLSIWSQSAYLGRYYGNSSPYWLLGAGFSNLIRTGDEKVSAANPDLIFEFGWNWQTESRSSIRVGIRSQCSIEEGSNFCRSGLRFSWGFAI</sequence>
<feature type="chain" id="PRO_5021289714" evidence="1">
    <location>
        <begin position="21"/>
        <end position="288"/>
    </location>
</feature>
<keyword evidence="3" id="KW-1185">Reference proteome</keyword>
<accession>A0A4Z1B2X4</accession>
<evidence type="ECO:0000256" key="1">
    <source>
        <dbReference type="SAM" id="SignalP"/>
    </source>
</evidence>
<dbReference type="NCBIfam" id="NF047432">
    <property type="entry name" value="LA_3334_fam"/>
    <property type="match status" value="1"/>
</dbReference>
<protein>
    <submittedName>
        <fullName evidence="2">Uncharacterized protein</fullName>
    </submittedName>
</protein>
<keyword evidence="1" id="KW-0732">Signal</keyword>
<dbReference type="OrthoDB" id="339289at2"/>
<evidence type="ECO:0000313" key="2">
    <source>
        <dbReference type="EMBL" id="TGN04030.1"/>
    </source>
</evidence>
<dbReference type="RefSeq" id="WP_135755362.1">
    <property type="nucleotide sequence ID" value="NZ_RQHS01000003.1"/>
</dbReference>
<gene>
    <name evidence="2" type="ORF">EHR06_01260</name>
</gene>
<dbReference type="EMBL" id="RQHS01000003">
    <property type="protein sequence ID" value="TGN04030.1"/>
    <property type="molecule type" value="Genomic_DNA"/>
</dbReference>
<evidence type="ECO:0000313" key="3">
    <source>
        <dbReference type="Proteomes" id="UP000297241"/>
    </source>
</evidence>
<feature type="signal peptide" evidence="1">
    <location>
        <begin position="1"/>
        <end position="20"/>
    </location>
</feature>
<name>A0A4Z1B2X4_9LEPT</name>